<evidence type="ECO:0000256" key="4">
    <source>
        <dbReference type="ARBA" id="ARBA00023242"/>
    </source>
</evidence>
<feature type="compositionally biased region" description="Basic and acidic residues" evidence="6">
    <location>
        <begin position="217"/>
        <end position="244"/>
    </location>
</feature>
<dbReference type="PANTHER" id="PTHR12549">
    <property type="entry name" value="JMJC DOMAIN-CONTAINING HISTONE DEMETHYLATION PROTEIN"/>
    <property type="match status" value="1"/>
</dbReference>
<protein>
    <recommendedName>
        <fullName evidence="11">JmjC domain-containing protein</fullName>
    </recommendedName>
</protein>
<feature type="domain" description="JmjC" evidence="8">
    <location>
        <begin position="927"/>
        <end position="1231"/>
    </location>
</feature>
<feature type="compositionally biased region" description="Gly residues" evidence="6">
    <location>
        <begin position="288"/>
        <end position="305"/>
    </location>
</feature>
<feature type="compositionally biased region" description="Basic and acidic residues" evidence="6">
    <location>
        <begin position="271"/>
        <end position="285"/>
    </location>
</feature>
<feature type="compositionally biased region" description="Basic and acidic residues" evidence="6">
    <location>
        <begin position="149"/>
        <end position="159"/>
    </location>
</feature>
<name>A0A9Q0GJ32_9ROSI</name>
<dbReference type="SMART" id="SM00558">
    <property type="entry name" value="JmjC"/>
    <property type="match status" value="1"/>
</dbReference>
<dbReference type="GO" id="GO:0031490">
    <property type="term" value="F:chromatin DNA binding"/>
    <property type="evidence" value="ECO:0007669"/>
    <property type="project" value="TreeGrafter"/>
</dbReference>
<dbReference type="OrthoDB" id="1667110at2759"/>
<dbReference type="Pfam" id="PF02373">
    <property type="entry name" value="JmjC"/>
    <property type="match status" value="1"/>
</dbReference>
<dbReference type="InterPro" id="IPR003347">
    <property type="entry name" value="JmjC_dom"/>
</dbReference>
<keyword evidence="4" id="KW-0539">Nucleus</keyword>
<dbReference type="PROSITE" id="PS51184">
    <property type="entry name" value="JMJC"/>
    <property type="match status" value="1"/>
</dbReference>
<feature type="compositionally biased region" description="Basic and acidic residues" evidence="6">
    <location>
        <begin position="64"/>
        <end position="82"/>
    </location>
</feature>
<feature type="compositionally biased region" description="Gly residues" evidence="6">
    <location>
        <begin position="51"/>
        <end position="62"/>
    </location>
</feature>
<comment type="subcellular location">
    <subcellularLocation>
        <location evidence="1">Nucleus</location>
    </subcellularLocation>
</comment>
<gene>
    <name evidence="9" type="ORF">Tsubulata_047184</name>
</gene>
<evidence type="ECO:0000313" key="9">
    <source>
        <dbReference type="EMBL" id="KAJ4850827.1"/>
    </source>
</evidence>
<dbReference type="GO" id="GO:0006357">
    <property type="term" value="P:regulation of transcription by RNA polymerase II"/>
    <property type="evidence" value="ECO:0007669"/>
    <property type="project" value="TreeGrafter"/>
</dbReference>
<evidence type="ECO:0008006" key="11">
    <source>
        <dbReference type="Google" id="ProtNLM"/>
    </source>
</evidence>
<dbReference type="GO" id="GO:0008270">
    <property type="term" value="F:zinc ion binding"/>
    <property type="evidence" value="ECO:0007669"/>
    <property type="project" value="UniProtKB-KW"/>
</dbReference>
<keyword evidence="3" id="KW-0479">Metal-binding</keyword>
<evidence type="ECO:0000259" key="7">
    <source>
        <dbReference type="PROSITE" id="PS50089"/>
    </source>
</evidence>
<dbReference type="AlphaFoldDB" id="A0A9Q0GJ32"/>
<reference evidence="9" key="1">
    <citation type="submission" date="2022-02" db="EMBL/GenBank/DDBJ databases">
        <authorList>
            <person name="Henning P.M."/>
            <person name="McCubbin A.G."/>
            <person name="Shore J.S."/>
        </authorList>
    </citation>
    <scope>NUCLEOTIDE SEQUENCE</scope>
    <source>
        <strain evidence="9">F60SS</strain>
        <tissue evidence="9">Leaves</tissue>
    </source>
</reference>
<feature type="compositionally biased region" description="Basic and acidic residues" evidence="6">
    <location>
        <begin position="370"/>
        <end position="419"/>
    </location>
</feature>
<feature type="region of interest" description="Disordered" evidence="6">
    <location>
        <begin position="1077"/>
        <end position="1112"/>
    </location>
</feature>
<dbReference type="InterPro" id="IPR001841">
    <property type="entry name" value="Znf_RING"/>
</dbReference>
<feature type="region of interest" description="Disordered" evidence="6">
    <location>
        <begin position="1"/>
        <end position="180"/>
    </location>
</feature>
<reference evidence="9" key="2">
    <citation type="journal article" date="2023" name="Plants (Basel)">
        <title>Annotation of the Turnera subulata (Passifloraceae) Draft Genome Reveals the S-Locus Evolved after the Divergence of Turneroideae from Passifloroideae in a Stepwise Manner.</title>
        <authorList>
            <person name="Henning P.M."/>
            <person name="Roalson E.H."/>
            <person name="Mir W."/>
            <person name="McCubbin A.G."/>
            <person name="Shore J.S."/>
        </authorList>
    </citation>
    <scope>NUCLEOTIDE SEQUENCE</scope>
    <source>
        <strain evidence="9">F60SS</strain>
    </source>
</reference>
<evidence type="ECO:0000256" key="3">
    <source>
        <dbReference type="ARBA" id="ARBA00022723"/>
    </source>
</evidence>
<accession>A0A9Q0GJ32</accession>
<dbReference type="Proteomes" id="UP001141552">
    <property type="component" value="Unassembled WGS sequence"/>
</dbReference>
<evidence type="ECO:0000313" key="10">
    <source>
        <dbReference type="Proteomes" id="UP001141552"/>
    </source>
</evidence>
<evidence type="ECO:0000259" key="8">
    <source>
        <dbReference type="PROSITE" id="PS51184"/>
    </source>
</evidence>
<dbReference type="PANTHER" id="PTHR12549:SF11">
    <property type="entry name" value="LYSINE-SPECIFIC DEMETHYLASE JMJ25"/>
    <property type="match status" value="1"/>
</dbReference>
<keyword evidence="5" id="KW-0863">Zinc-finger</keyword>
<evidence type="ECO:0000256" key="1">
    <source>
        <dbReference type="ARBA" id="ARBA00004123"/>
    </source>
</evidence>
<comment type="caution">
    <text evidence="9">The sequence shown here is derived from an EMBL/GenBank/DDBJ whole genome shotgun (WGS) entry which is preliminary data.</text>
</comment>
<feature type="compositionally biased region" description="Basic and acidic residues" evidence="6">
    <location>
        <begin position="194"/>
        <end position="209"/>
    </location>
</feature>
<proteinExistence type="inferred from homology"/>
<evidence type="ECO:0000256" key="5">
    <source>
        <dbReference type="PROSITE-ProRule" id="PRU00175"/>
    </source>
</evidence>
<keyword evidence="10" id="KW-1185">Reference proteome</keyword>
<keyword evidence="5" id="KW-0862">Zinc</keyword>
<feature type="region of interest" description="Disordered" evidence="6">
    <location>
        <begin position="463"/>
        <end position="482"/>
    </location>
</feature>
<dbReference type="PROSITE" id="PS50089">
    <property type="entry name" value="ZF_RING_2"/>
    <property type="match status" value="1"/>
</dbReference>
<evidence type="ECO:0000256" key="6">
    <source>
        <dbReference type="SAM" id="MobiDB-lite"/>
    </source>
</evidence>
<feature type="compositionally biased region" description="Basic residues" evidence="6">
    <location>
        <begin position="37"/>
        <end position="47"/>
    </location>
</feature>
<dbReference type="GO" id="GO:0000785">
    <property type="term" value="C:chromatin"/>
    <property type="evidence" value="ECO:0007669"/>
    <property type="project" value="TreeGrafter"/>
</dbReference>
<dbReference type="SUPFAM" id="SSF51197">
    <property type="entry name" value="Clavaminate synthase-like"/>
    <property type="match status" value="1"/>
</dbReference>
<dbReference type="InterPro" id="IPR045109">
    <property type="entry name" value="LSDs-like"/>
</dbReference>
<dbReference type="Gene3D" id="2.60.120.650">
    <property type="entry name" value="Cupin"/>
    <property type="match status" value="1"/>
</dbReference>
<comment type="similarity">
    <text evidence="2">Belongs to the JARID1 histone demethylase family.</text>
</comment>
<evidence type="ECO:0000256" key="2">
    <source>
        <dbReference type="ARBA" id="ARBA00006801"/>
    </source>
</evidence>
<organism evidence="9 10">
    <name type="scientific">Turnera subulata</name>
    <dbReference type="NCBI Taxonomy" id="218843"/>
    <lineage>
        <taxon>Eukaryota</taxon>
        <taxon>Viridiplantae</taxon>
        <taxon>Streptophyta</taxon>
        <taxon>Embryophyta</taxon>
        <taxon>Tracheophyta</taxon>
        <taxon>Spermatophyta</taxon>
        <taxon>Magnoliopsida</taxon>
        <taxon>eudicotyledons</taxon>
        <taxon>Gunneridae</taxon>
        <taxon>Pentapetalae</taxon>
        <taxon>rosids</taxon>
        <taxon>fabids</taxon>
        <taxon>Malpighiales</taxon>
        <taxon>Passifloraceae</taxon>
        <taxon>Turnera</taxon>
    </lineage>
</organism>
<dbReference type="GO" id="GO:0032454">
    <property type="term" value="F:histone H3K9 demethylase activity"/>
    <property type="evidence" value="ECO:0007669"/>
    <property type="project" value="InterPro"/>
</dbReference>
<sequence length="1263" mass="141829">MRPPVTIKYSRRGRQAPAEDDDDYYGGMVEPDIGDRGRRRRRRRRFRADHGGGGSSSRGGEGGENEKPLDEKEENGKEIEAERVEEENGGEKKEKTLGTEEDVGEGKVVERELEGKDSKVGFDVSDVGVPKCSRTRRRRAARGKRKMKKEKDVGKDKSFEVVGGGGGEIGEWSGAVNDGVEGKGKKRARVLIKDVEEKDGGTEGKVVEDGKDDDGEEKQQTLDAKEDVGDGKVVEREEGKDSKVGFDVSDIGVPKCRRSCLRRVARGKGKGKMEKEKDTGEDKSFEVLGGGGGGGEIGQCSGGVNDGVEGKGKKRARVLAKDVEEKDGGTEGASTSKKARRRSGSGEENDEGDLKNRLRKNKRKVSYVEVENKEEVSGSRRDGKSSSKKASFDDKQRRRKVREEDSSVEKEKNEDENTWKNRLRNPKKERCSEADEIQVILGLKARHGGKEADLKVVNDFQAVGDGHKQQPSRRKAKKEGEGDSLIMQSHKVTLSKRRARKCTEMNDKKDGRRGGCLKNESSMCHQCQRNDRGAPPITCAKCNTKRYCLPCLALWYPRLTHDEVAEECPFCRTFCNCKGCLRRRLPDNVKNLNPQVTAKEEVKHSKFVLQMLLPHLKQLNEEQRMEKEIEARRKEVSLEELELENANCPKDERMFCDNCQTSIFDYHRSCSSCSLDLCLTCCREIRDGELKGGEKEVAWEIIDRGFDYLHGGKGEVVELPSKAPAATSPEDFPTPKSKWSFDTDNNTLCHCGGMMELKCLLSNSDFLVAGLVKEAEHIVTRYGLDVASTSAEQCACFNCNGNLDLSNGKLLKAASRKDSNDNYLFCPNASDINEKNLRHFQSHWMKAHPVVVSNVLESGTGLSWDPMVEVNFHEFFQGYNCGRFDKLKWPKLLKLKDWPSSAFFDEVLPRHCAEFTCYLPFKEYTHPKTGPLNLAVRLPEGSLKPDLGPKTYIAYGFPSELGRGDSVTKLHCDMSDAVPSVFLISCSELFKKLYETVILVFMDLPVALDEVNVMTHVAEVSVPPEILSEMEKLKTMHTEQDEIELFGCEHDVCASLSAHDKEIAASVDCQMKDCAFSTKSSPESTREPDMTDGVNSDNKGPLLSPEEFERQGSAPSGAVWDIFRREDVPKLKEYLNKHFKEFRHLHCCPLQKVVHPIHDQTIYLSEYHKGKLKEEYGIEPWTFVQKLGDAVFIPAGCPHQVRNLKSCIKVAMDFVSPENVEECIRLTEEFRLLPHNHKANQDKLQVRKMLVHAIKWAVDTLQC</sequence>
<feature type="compositionally biased region" description="Basic residues" evidence="6">
    <location>
        <begin position="133"/>
        <end position="148"/>
    </location>
</feature>
<dbReference type="GO" id="GO:0000118">
    <property type="term" value="C:histone deacetylase complex"/>
    <property type="evidence" value="ECO:0007669"/>
    <property type="project" value="TreeGrafter"/>
</dbReference>
<feature type="region of interest" description="Disordered" evidence="6">
    <location>
        <begin position="264"/>
        <end position="431"/>
    </location>
</feature>
<feature type="compositionally biased region" description="Basic and acidic residues" evidence="6">
    <location>
        <begin position="319"/>
        <end position="329"/>
    </location>
</feature>
<feature type="domain" description="RING-type" evidence="7">
    <location>
        <begin position="524"/>
        <end position="572"/>
    </location>
</feature>
<feature type="compositionally biased region" description="Basic and acidic residues" evidence="6">
    <location>
        <begin position="89"/>
        <end position="120"/>
    </location>
</feature>
<dbReference type="GO" id="GO:0003712">
    <property type="term" value="F:transcription coregulator activity"/>
    <property type="evidence" value="ECO:0007669"/>
    <property type="project" value="TreeGrafter"/>
</dbReference>
<feature type="region of interest" description="Disordered" evidence="6">
    <location>
        <begin position="194"/>
        <end position="248"/>
    </location>
</feature>
<dbReference type="EMBL" id="JAKUCV010000208">
    <property type="protein sequence ID" value="KAJ4850827.1"/>
    <property type="molecule type" value="Genomic_DNA"/>
</dbReference>